<evidence type="ECO:0000313" key="4">
    <source>
        <dbReference type="EMBL" id="CUV59892.1"/>
    </source>
</evidence>
<dbReference type="EMBL" id="LN899823">
    <property type="protein sequence ID" value="CUV25237.1"/>
    <property type="molecule type" value="Genomic_DNA"/>
</dbReference>
<evidence type="ECO:0000313" key="1">
    <source>
        <dbReference type="EMBL" id="CUV25237.1"/>
    </source>
</evidence>
<protein>
    <submittedName>
        <fullName evidence="4">Uncharacterized protein</fullName>
    </submittedName>
</protein>
<accession>A0A0S4X846</accession>
<name>A0A0S4X846_RALSL</name>
<dbReference type="EMBL" id="LN899822">
    <property type="protein sequence ID" value="CUV59892.1"/>
    <property type="molecule type" value="Genomic_DNA"/>
</dbReference>
<reference evidence="4" key="1">
    <citation type="submission" date="2015-10" db="EMBL/GenBank/DDBJ databases">
        <authorList>
            <person name="Gilbert D.G."/>
        </authorList>
    </citation>
    <scope>NUCLEOTIDE SEQUENCE</scope>
    <source>
        <strain evidence="4">Phyl III-seqv23</strain>
    </source>
</reference>
<dbReference type="AlphaFoldDB" id="A0A0S4X846"/>
<proteinExistence type="predicted"/>
<dbReference type="EMBL" id="LN899825">
    <property type="protein sequence ID" value="CUV34181.1"/>
    <property type="molecule type" value="Genomic_DNA"/>
</dbReference>
<dbReference type="EMBL" id="LN899826">
    <property type="protein sequence ID" value="CUV42706.1"/>
    <property type="molecule type" value="Genomic_DNA"/>
</dbReference>
<sequence length="112" mass="12573">MDKLNITDPQKVFHSFRSTSSNRLKQNGVSEESRCQFVGHEHDTVNSAIYSDPHNLQFLLDNVASKLLYPALDFGPLKYQPGQFSDMLAHLCAKRESMARHKAAKAKLGAAR</sequence>
<organism evidence="4">
    <name type="scientific">Ralstonia solanacearum</name>
    <name type="common">Pseudomonas solanacearum</name>
    <dbReference type="NCBI Taxonomy" id="305"/>
    <lineage>
        <taxon>Bacteria</taxon>
        <taxon>Pseudomonadati</taxon>
        <taxon>Pseudomonadota</taxon>
        <taxon>Betaproteobacteria</taxon>
        <taxon>Burkholderiales</taxon>
        <taxon>Burkholderiaceae</taxon>
        <taxon>Ralstonia</taxon>
        <taxon>Ralstonia solanacearum species complex</taxon>
    </lineage>
</organism>
<evidence type="ECO:0000313" key="3">
    <source>
        <dbReference type="EMBL" id="CUV42706.1"/>
    </source>
</evidence>
<gene>
    <name evidence="4" type="ORF">RD1301_v1_620037</name>
    <name evidence="1" type="ORF">RUN1744_v1_840164</name>
    <name evidence="2" type="ORF">TD1301_v1_810002</name>
    <name evidence="3" type="ORF">TF3108_v1_1460009</name>
</gene>
<evidence type="ECO:0000313" key="2">
    <source>
        <dbReference type="EMBL" id="CUV34181.1"/>
    </source>
</evidence>